<dbReference type="GO" id="GO:0005737">
    <property type="term" value="C:cytoplasm"/>
    <property type="evidence" value="ECO:0007669"/>
    <property type="project" value="TreeGrafter"/>
</dbReference>
<name>A0AAJ0CJU6_9HYPO</name>
<keyword evidence="4" id="KW-0274">FAD</keyword>
<keyword evidence="8" id="KW-1185">Reference proteome</keyword>
<feature type="domain" description="FAD dependent oxidoreductase" evidence="6">
    <location>
        <begin position="7"/>
        <end position="369"/>
    </location>
</feature>
<evidence type="ECO:0000256" key="3">
    <source>
        <dbReference type="ARBA" id="ARBA00022630"/>
    </source>
</evidence>
<protein>
    <recommendedName>
        <fullName evidence="6">FAD dependent oxidoreductase domain-containing protein</fullName>
    </recommendedName>
</protein>
<dbReference type="GO" id="GO:0003884">
    <property type="term" value="F:D-amino-acid oxidase activity"/>
    <property type="evidence" value="ECO:0007669"/>
    <property type="project" value="InterPro"/>
</dbReference>
<evidence type="ECO:0000313" key="8">
    <source>
        <dbReference type="Proteomes" id="UP001251528"/>
    </source>
</evidence>
<dbReference type="InterPro" id="IPR006076">
    <property type="entry name" value="FAD-dep_OxRdtase"/>
</dbReference>
<evidence type="ECO:0000256" key="4">
    <source>
        <dbReference type="ARBA" id="ARBA00022827"/>
    </source>
</evidence>
<dbReference type="PROSITE" id="PS00677">
    <property type="entry name" value="DAO"/>
    <property type="match status" value="1"/>
</dbReference>
<evidence type="ECO:0000259" key="6">
    <source>
        <dbReference type="Pfam" id="PF01266"/>
    </source>
</evidence>
<keyword evidence="3" id="KW-0285">Flavoprotein</keyword>
<evidence type="ECO:0000256" key="1">
    <source>
        <dbReference type="ARBA" id="ARBA00001974"/>
    </source>
</evidence>
<sequence>MSRNTTIVIIGAGVIGLSTAIKLQENLKQYHGPSKPSTPQILLVAKEWPAAIPGAPLQHSPDYASMWAGAHVRPIPATTPQLQREAAWLKHTVAEFDRQASAEPSSGITRTTGVEYLEAPDQGYSQQDASSFEQETGLSGYRKLQASELPAGVALGYEYDTFCINTPVYCEALLRRFLLGGGKTLKMDLKSEWEAFSLAENVAFVINASGTGIGGDSKCFPTRGQTVVTDLDVTKTVTRQHRDGTWSFLIPRFLKGGTIVGGTKEPGDWRSTPCPATRDKLLANGLRLEPLARRDGGGTAGQTKAVGDVTVIADVVGRRPTRHGGMRLETEDKIIPQRPGGQARCSVIHAYGAGGRGYEISWGVANDIVALAQPLLTRLSNATSKL</sequence>
<dbReference type="PIRSF" id="PIRSF000189">
    <property type="entry name" value="D-aa_oxidase"/>
    <property type="match status" value="1"/>
</dbReference>
<dbReference type="InterPro" id="IPR006181">
    <property type="entry name" value="D-amino_acid_oxidase_CS"/>
</dbReference>
<reference evidence="7" key="1">
    <citation type="submission" date="2023-06" db="EMBL/GenBank/DDBJ databases">
        <title>Conoideocrella luteorostrata (Hypocreales: Clavicipitaceae), a potential biocontrol fungus for elongate hemlock scale in United States Christmas tree production areas.</title>
        <authorList>
            <person name="Barrett H."/>
            <person name="Lovett B."/>
            <person name="Macias A.M."/>
            <person name="Stajich J.E."/>
            <person name="Kasson M.T."/>
        </authorList>
    </citation>
    <scope>NUCLEOTIDE SEQUENCE</scope>
    <source>
        <strain evidence="7">ARSEF 14590</strain>
    </source>
</reference>
<organism evidence="7 8">
    <name type="scientific">Conoideocrella luteorostrata</name>
    <dbReference type="NCBI Taxonomy" id="1105319"/>
    <lineage>
        <taxon>Eukaryota</taxon>
        <taxon>Fungi</taxon>
        <taxon>Dikarya</taxon>
        <taxon>Ascomycota</taxon>
        <taxon>Pezizomycotina</taxon>
        <taxon>Sordariomycetes</taxon>
        <taxon>Hypocreomycetidae</taxon>
        <taxon>Hypocreales</taxon>
        <taxon>Clavicipitaceae</taxon>
        <taxon>Conoideocrella</taxon>
    </lineage>
</organism>
<dbReference type="InterPro" id="IPR023209">
    <property type="entry name" value="DAO"/>
</dbReference>
<dbReference type="SUPFAM" id="SSF51971">
    <property type="entry name" value="Nucleotide-binding domain"/>
    <property type="match status" value="1"/>
</dbReference>
<comment type="cofactor">
    <cofactor evidence="1">
        <name>FAD</name>
        <dbReference type="ChEBI" id="CHEBI:57692"/>
    </cofactor>
</comment>
<dbReference type="PANTHER" id="PTHR11530:SF26">
    <property type="entry name" value="FAD DEPENDENT OXIDOREDUCTASE SUPERFAMILY (AFU_ORTHOLOGUE AFUA_5G13940)"/>
    <property type="match status" value="1"/>
</dbReference>
<comment type="similarity">
    <text evidence="2">Belongs to the DAMOX/DASOX family.</text>
</comment>
<evidence type="ECO:0000256" key="5">
    <source>
        <dbReference type="ARBA" id="ARBA00023002"/>
    </source>
</evidence>
<comment type="caution">
    <text evidence="7">The sequence shown here is derived from an EMBL/GenBank/DDBJ whole genome shotgun (WGS) entry which is preliminary data.</text>
</comment>
<dbReference type="SUPFAM" id="SSF54373">
    <property type="entry name" value="FAD-linked reductases, C-terminal domain"/>
    <property type="match status" value="1"/>
</dbReference>
<dbReference type="Gene3D" id="3.30.9.10">
    <property type="entry name" value="D-Amino Acid Oxidase, subunit A, domain 2"/>
    <property type="match status" value="1"/>
</dbReference>
<proteinExistence type="inferred from homology"/>
<dbReference type="Gene3D" id="3.40.50.720">
    <property type="entry name" value="NAD(P)-binding Rossmann-like Domain"/>
    <property type="match status" value="1"/>
</dbReference>
<dbReference type="GO" id="GO:0019478">
    <property type="term" value="P:D-amino acid catabolic process"/>
    <property type="evidence" value="ECO:0007669"/>
    <property type="project" value="TreeGrafter"/>
</dbReference>
<evidence type="ECO:0000313" key="7">
    <source>
        <dbReference type="EMBL" id="KAK2594294.1"/>
    </source>
</evidence>
<dbReference type="Pfam" id="PF01266">
    <property type="entry name" value="DAO"/>
    <property type="match status" value="1"/>
</dbReference>
<dbReference type="EMBL" id="JASWJB010000174">
    <property type="protein sequence ID" value="KAK2594294.1"/>
    <property type="molecule type" value="Genomic_DNA"/>
</dbReference>
<dbReference type="PANTHER" id="PTHR11530">
    <property type="entry name" value="D-AMINO ACID OXIDASE"/>
    <property type="match status" value="1"/>
</dbReference>
<gene>
    <name evidence="7" type="ORF">QQS21_008000</name>
</gene>
<dbReference type="AlphaFoldDB" id="A0AAJ0CJU6"/>
<evidence type="ECO:0000256" key="2">
    <source>
        <dbReference type="ARBA" id="ARBA00006730"/>
    </source>
</evidence>
<keyword evidence="5" id="KW-0560">Oxidoreductase</keyword>
<accession>A0AAJ0CJU6</accession>
<dbReference type="Proteomes" id="UP001251528">
    <property type="component" value="Unassembled WGS sequence"/>
</dbReference>
<dbReference type="GO" id="GO:0071949">
    <property type="term" value="F:FAD binding"/>
    <property type="evidence" value="ECO:0007669"/>
    <property type="project" value="InterPro"/>
</dbReference>